<protein>
    <recommendedName>
        <fullName evidence="5">HTH lysR-type domain-containing protein</fullName>
    </recommendedName>
</protein>
<evidence type="ECO:0000313" key="6">
    <source>
        <dbReference type="EMBL" id="OUZ33126.1"/>
    </source>
</evidence>
<reference evidence="7" key="3">
    <citation type="submission" date="2024-03" db="EMBL/GenBank/DDBJ databases">
        <title>The Genome Sequence of Enterococcus sp. DIV0238c.</title>
        <authorList>
            <consortium name="The Broad Institute Genomics Platform"/>
            <consortium name="The Broad Institute Microbial Omics Core"/>
            <consortium name="The Broad Institute Genomic Center for Infectious Diseases"/>
            <person name="Earl A."/>
            <person name="Manson A."/>
            <person name="Gilmore M."/>
            <person name="Schwartman J."/>
            <person name="Shea T."/>
            <person name="Abouelleil A."/>
            <person name="Cao P."/>
            <person name="Chapman S."/>
            <person name="Cusick C."/>
            <person name="Young S."/>
            <person name="Neafsey D."/>
            <person name="Nusbaum C."/>
            <person name="Birren B."/>
        </authorList>
    </citation>
    <scope>NUCLEOTIDE SEQUENCE</scope>
    <source>
        <strain evidence="7">9D6_DIV0238</strain>
    </source>
</reference>
<accession>A0A200J7D3</accession>
<dbReference type="InterPro" id="IPR000847">
    <property type="entry name" value="LysR_HTH_N"/>
</dbReference>
<dbReference type="PANTHER" id="PTHR30126">
    <property type="entry name" value="HTH-TYPE TRANSCRIPTIONAL REGULATOR"/>
    <property type="match status" value="1"/>
</dbReference>
<dbReference type="SMR" id="A0A200J7D3"/>
<evidence type="ECO:0000259" key="5">
    <source>
        <dbReference type="PROSITE" id="PS50931"/>
    </source>
</evidence>
<evidence type="ECO:0000256" key="3">
    <source>
        <dbReference type="ARBA" id="ARBA00023125"/>
    </source>
</evidence>
<keyword evidence="8" id="KW-1185">Reference proteome</keyword>
<reference evidence="6" key="1">
    <citation type="submission" date="2017-05" db="EMBL/GenBank/DDBJ databases">
        <title>The Genome Sequence of Enterococcus sp. 9D6_DIV0238.</title>
        <authorList>
            <consortium name="The Broad Institute Genomics Platform"/>
            <consortium name="The Broad Institute Genomic Center for Infectious Diseases"/>
            <person name="Earl A."/>
            <person name="Manson A."/>
            <person name="Schwartman J."/>
            <person name="Gilmore M."/>
            <person name="Abouelleil A."/>
            <person name="Cao P."/>
            <person name="Chapman S."/>
            <person name="Cusick C."/>
            <person name="Shea T."/>
            <person name="Young S."/>
            <person name="Neafsey D."/>
            <person name="Nusbaum C."/>
            <person name="Birren B."/>
        </authorList>
    </citation>
    <scope>NUCLEOTIDE SEQUENCE [LARGE SCALE GENOMIC DNA]</scope>
    <source>
        <strain evidence="6">9D6_DIV0238</strain>
    </source>
</reference>
<sequence>MEGDSMFKLLKTFRTVYETKNFSKAAETLFISQPAVSNQVKQLEEELDIVLFIRSGRQEMTATKQADILYHHLLNLTDDWEDILQALKTQSIPKATCKIIASNTFAVHYLPELMKELVQYFPEVSFVLEMDNSEVVLEKIEKHQAHFGFIEKPLITETAVRQEILNDELVHAGDLSSELWLVREESSGVYHYTERYFLENNLSPKKMIIKNNEIIIRCLDKGIGQSIVSKKALTKKINWHSLDQGYQRKFYLIKRDRIESTQLQEIAHFINTHFQKAEQPFLN</sequence>
<evidence type="ECO:0000313" key="7">
    <source>
        <dbReference type="EMBL" id="WYJ93742.1"/>
    </source>
</evidence>
<evidence type="ECO:0000313" key="8">
    <source>
        <dbReference type="Proteomes" id="UP000196151"/>
    </source>
</evidence>
<dbReference type="Gene3D" id="1.10.10.10">
    <property type="entry name" value="Winged helix-like DNA-binding domain superfamily/Winged helix DNA-binding domain"/>
    <property type="match status" value="1"/>
</dbReference>
<reference evidence="7" key="2">
    <citation type="submission" date="2017-05" db="EMBL/GenBank/DDBJ databases">
        <authorList>
            <consortium name="The Broad Institute Genomics Platform"/>
            <consortium name="The Broad Institute Genomic Center for Infectious Diseases"/>
            <person name="Earl A."/>
            <person name="Manson A."/>
            <person name="Schwartman J."/>
            <person name="Gilmore M."/>
            <person name="Abouelleil A."/>
            <person name="Cao P."/>
            <person name="Chapman S."/>
            <person name="Cusick C."/>
            <person name="Shea T."/>
            <person name="Young S."/>
            <person name="Neafsey D."/>
            <person name="Nusbaum C."/>
            <person name="Birren B."/>
        </authorList>
    </citation>
    <scope>NUCLEOTIDE SEQUENCE</scope>
    <source>
        <strain evidence="7">9D6_DIV0238</strain>
    </source>
</reference>
<dbReference type="Pfam" id="PF03466">
    <property type="entry name" value="LysR_substrate"/>
    <property type="match status" value="1"/>
</dbReference>
<feature type="domain" description="HTH lysR-type" evidence="5">
    <location>
        <begin position="1"/>
        <end position="63"/>
    </location>
</feature>
<dbReference type="EMBL" id="NIBQ01000002">
    <property type="protein sequence ID" value="OUZ33126.1"/>
    <property type="molecule type" value="Genomic_DNA"/>
</dbReference>
<dbReference type="PROSITE" id="PS50931">
    <property type="entry name" value="HTH_LYSR"/>
    <property type="match status" value="1"/>
</dbReference>
<proteinExistence type="inferred from homology"/>
<keyword evidence="2" id="KW-0805">Transcription regulation</keyword>
<dbReference type="PRINTS" id="PR00039">
    <property type="entry name" value="HTHLYSR"/>
</dbReference>
<organism evidence="6">
    <name type="scientific">Candidatus Enterococcus dunnyi</name>
    <dbReference type="NCBI Taxonomy" id="1834192"/>
    <lineage>
        <taxon>Bacteria</taxon>
        <taxon>Bacillati</taxon>
        <taxon>Bacillota</taxon>
        <taxon>Bacilli</taxon>
        <taxon>Lactobacillales</taxon>
        <taxon>Enterococcaceae</taxon>
        <taxon>Enterococcus</taxon>
    </lineage>
</organism>
<dbReference type="SUPFAM" id="SSF53850">
    <property type="entry name" value="Periplasmic binding protein-like II"/>
    <property type="match status" value="1"/>
</dbReference>
<dbReference type="Gene3D" id="3.40.190.290">
    <property type="match status" value="1"/>
</dbReference>
<dbReference type="InterPro" id="IPR005119">
    <property type="entry name" value="LysR_subst-bd"/>
</dbReference>
<comment type="similarity">
    <text evidence="1">Belongs to the LysR transcriptional regulatory family.</text>
</comment>
<dbReference type="GO" id="GO:0003700">
    <property type="term" value="F:DNA-binding transcription factor activity"/>
    <property type="evidence" value="ECO:0007669"/>
    <property type="project" value="InterPro"/>
</dbReference>
<evidence type="ECO:0000256" key="2">
    <source>
        <dbReference type="ARBA" id="ARBA00023015"/>
    </source>
</evidence>
<name>A0A200J7D3_9ENTE</name>
<dbReference type="EMBL" id="CP147246">
    <property type="protein sequence ID" value="WYJ93742.1"/>
    <property type="molecule type" value="Genomic_DNA"/>
</dbReference>
<dbReference type="InterPro" id="IPR036390">
    <property type="entry name" value="WH_DNA-bd_sf"/>
</dbReference>
<dbReference type="GO" id="GO:0000976">
    <property type="term" value="F:transcription cis-regulatory region binding"/>
    <property type="evidence" value="ECO:0007669"/>
    <property type="project" value="TreeGrafter"/>
</dbReference>
<dbReference type="Pfam" id="PF00126">
    <property type="entry name" value="HTH_1"/>
    <property type="match status" value="1"/>
</dbReference>
<evidence type="ECO:0000256" key="4">
    <source>
        <dbReference type="ARBA" id="ARBA00023163"/>
    </source>
</evidence>
<dbReference type="AlphaFoldDB" id="A0A200J7D3"/>
<dbReference type="SUPFAM" id="SSF46785">
    <property type="entry name" value="Winged helix' DNA-binding domain"/>
    <property type="match status" value="1"/>
</dbReference>
<evidence type="ECO:0000256" key="1">
    <source>
        <dbReference type="ARBA" id="ARBA00009437"/>
    </source>
</evidence>
<dbReference type="PANTHER" id="PTHR30126:SF39">
    <property type="entry name" value="HTH-TYPE TRANSCRIPTIONAL REGULATOR CYSL"/>
    <property type="match status" value="1"/>
</dbReference>
<gene>
    <name evidence="7" type="ORF">A5889_001244</name>
    <name evidence="6" type="ORF">A5889_001835</name>
</gene>
<dbReference type="InterPro" id="IPR036388">
    <property type="entry name" value="WH-like_DNA-bd_sf"/>
</dbReference>
<dbReference type="Proteomes" id="UP000196151">
    <property type="component" value="Chromosome"/>
</dbReference>
<keyword evidence="3" id="KW-0238">DNA-binding</keyword>
<keyword evidence="4" id="KW-0804">Transcription</keyword>